<evidence type="ECO:0000256" key="9">
    <source>
        <dbReference type="ARBA" id="ARBA00023316"/>
    </source>
</evidence>
<evidence type="ECO:0000259" key="14">
    <source>
        <dbReference type="Pfam" id="PF08245"/>
    </source>
</evidence>
<proteinExistence type="inferred from homology"/>
<dbReference type="EC" id="6.3.2.10" evidence="10 11"/>
<dbReference type="GO" id="GO:0071555">
    <property type="term" value="P:cell wall organization"/>
    <property type="evidence" value="ECO:0007669"/>
    <property type="project" value="UniProtKB-KW"/>
</dbReference>
<dbReference type="UniPathway" id="UPA00219"/>
<dbReference type="GO" id="GO:0051301">
    <property type="term" value="P:cell division"/>
    <property type="evidence" value="ECO:0007669"/>
    <property type="project" value="UniProtKB-KW"/>
</dbReference>
<name>A0A0B7IW88_9PROT</name>
<dbReference type="Gene3D" id="3.40.1390.10">
    <property type="entry name" value="MurE/MurF, N-terminal domain"/>
    <property type="match status" value="1"/>
</dbReference>
<dbReference type="HOGENOM" id="CLU_031507_4_0_4"/>
<keyword evidence="7 10" id="KW-0573">Peptidoglycan synthesis</keyword>
<evidence type="ECO:0000256" key="11">
    <source>
        <dbReference type="RuleBase" id="RU004136"/>
    </source>
</evidence>
<keyword evidence="4 10" id="KW-0547">Nucleotide-binding</keyword>
<feature type="domain" description="Mur ligase C-terminal" evidence="13">
    <location>
        <begin position="314"/>
        <end position="433"/>
    </location>
</feature>
<evidence type="ECO:0000256" key="3">
    <source>
        <dbReference type="ARBA" id="ARBA00022618"/>
    </source>
</evidence>
<evidence type="ECO:0000259" key="12">
    <source>
        <dbReference type="Pfam" id="PF01225"/>
    </source>
</evidence>
<dbReference type="Pfam" id="PF08245">
    <property type="entry name" value="Mur_ligase_M"/>
    <property type="match status" value="1"/>
</dbReference>
<evidence type="ECO:0000256" key="10">
    <source>
        <dbReference type="HAMAP-Rule" id="MF_02019"/>
    </source>
</evidence>
<keyword evidence="2 10" id="KW-0436">Ligase</keyword>
<dbReference type="Pfam" id="PF02875">
    <property type="entry name" value="Mur_ligase_C"/>
    <property type="match status" value="1"/>
</dbReference>
<keyword evidence="9 10" id="KW-0961">Cell wall biogenesis/degradation</keyword>
<evidence type="ECO:0000256" key="7">
    <source>
        <dbReference type="ARBA" id="ARBA00022984"/>
    </source>
</evidence>
<evidence type="ECO:0000256" key="2">
    <source>
        <dbReference type="ARBA" id="ARBA00022598"/>
    </source>
</evidence>
<evidence type="ECO:0000259" key="13">
    <source>
        <dbReference type="Pfam" id="PF02875"/>
    </source>
</evidence>
<reference evidence="16" key="1">
    <citation type="submission" date="2014-12" db="EMBL/GenBank/DDBJ databases">
        <authorList>
            <person name="Salcher M.M."/>
        </authorList>
    </citation>
    <scope>NUCLEOTIDE SEQUENCE [LARGE SCALE GENOMIC DNA]</scope>
    <source>
        <strain evidence="16">MMS-10A-171</strain>
    </source>
</reference>
<dbReference type="KEGG" id="mbac:BN1209_1536"/>
<dbReference type="GO" id="GO:0008360">
    <property type="term" value="P:regulation of cell shape"/>
    <property type="evidence" value="ECO:0007669"/>
    <property type="project" value="UniProtKB-KW"/>
</dbReference>
<dbReference type="HAMAP" id="MF_02019">
    <property type="entry name" value="MurF"/>
    <property type="match status" value="1"/>
</dbReference>
<keyword evidence="1 10" id="KW-0963">Cytoplasm</keyword>
<dbReference type="EMBL" id="LN794158">
    <property type="protein sequence ID" value="CEN56572.1"/>
    <property type="molecule type" value="Genomic_DNA"/>
</dbReference>
<dbReference type="InterPro" id="IPR036615">
    <property type="entry name" value="Mur_ligase_C_dom_sf"/>
</dbReference>
<dbReference type="InterPro" id="IPR004101">
    <property type="entry name" value="Mur_ligase_C"/>
</dbReference>
<dbReference type="SUPFAM" id="SSF53623">
    <property type="entry name" value="MurD-like peptide ligases, catalytic domain"/>
    <property type="match status" value="1"/>
</dbReference>
<dbReference type="InterPro" id="IPR051046">
    <property type="entry name" value="MurCDEF_CellWall_CoF430Synth"/>
</dbReference>
<evidence type="ECO:0000256" key="5">
    <source>
        <dbReference type="ARBA" id="ARBA00022840"/>
    </source>
</evidence>
<dbReference type="STRING" id="1581680.BN1209_1536"/>
<dbReference type="Proteomes" id="UP000056322">
    <property type="component" value="Chromosome 1"/>
</dbReference>
<comment type="catalytic activity">
    <reaction evidence="10 11">
        <text>D-alanyl-D-alanine + UDP-N-acetyl-alpha-D-muramoyl-L-alanyl-gamma-D-glutamyl-meso-2,6-diaminopimelate + ATP = UDP-N-acetyl-alpha-D-muramoyl-L-alanyl-gamma-D-glutamyl-meso-2,6-diaminopimeloyl-D-alanyl-D-alanine + ADP + phosphate + H(+)</text>
        <dbReference type="Rhea" id="RHEA:28374"/>
        <dbReference type="ChEBI" id="CHEBI:15378"/>
        <dbReference type="ChEBI" id="CHEBI:30616"/>
        <dbReference type="ChEBI" id="CHEBI:43474"/>
        <dbReference type="ChEBI" id="CHEBI:57822"/>
        <dbReference type="ChEBI" id="CHEBI:61386"/>
        <dbReference type="ChEBI" id="CHEBI:83905"/>
        <dbReference type="ChEBI" id="CHEBI:456216"/>
        <dbReference type="EC" id="6.3.2.10"/>
    </reaction>
</comment>
<dbReference type="SUPFAM" id="SSF53244">
    <property type="entry name" value="MurD-like peptide ligases, peptide-binding domain"/>
    <property type="match status" value="1"/>
</dbReference>
<dbReference type="GO" id="GO:0009252">
    <property type="term" value="P:peptidoglycan biosynthetic process"/>
    <property type="evidence" value="ECO:0007669"/>
    <property type="project" value="UniProtKB-UniRule"/>
</dbReference>
<comment type="function">
    <text evidence="10 11">Involved in cell wall formation. Catalyzes the final step in the synthesis of UDP-N-acetylmuramoyl-pentapeptide, the precursor of murein.</text>
</comment>
<dbReference type="PANTHER" id="PTHR43024:SF1">
    <property type="entry name" value="UDP-N-ACETYLMURAMOYL-TRIPEPTIDE--D-ALANYL-D-ALANINE LIGASE"/>
    <property type="match status" value="1"/>
</dbReference>
<gene>
    <name evidence="10 15" type="primary">murF</name>
    <name evidence="15" type="ORF">BN1209_1536</name>
</gene>
<evidence type="ECO:0000313" key="16">
    <source>
        <dbReference type="Proteomes" id="UP000056322"/>
    </source>
</evidence>
<dbReference type="NCBIfam" id="TIGR01143">
    <property type="entry name" value="murF"/>
    <property type="match status" value="1"/>
</dbReference>
<comment type="subcellular location">
    <subcellularLocation>
        <location evidence="10 11">Cytoplasm</location>
    </subcellularLocation>
</comment>
<comment type="pathway">
    <text evidence="10 11">Cell wall biogenesis; peptidoglycan biosynthesis.</text>
</comment>
<dbReference type="InterPro" id="IPR013221">
    <property type="entry name" value="Mur_ligase_cen"/>
</dbReference>
<dbReference type="OrthoDB" id="9801978at2"/>
<dbReference type="Gene3D" id="3.40.1190.10">
    <property type="entry name" value="Mur-like, catalytic domain"/>
    <property type="match status" value="1"/>
</dbReference>
<comment type="similarity">
    <text evidence="10">Belongs to the MurCDEF family. MurF subfamily.</text>
</comment>
<dbReference type="InterPro" id="IPR035911">
    <property type="entry name" value="MurE/MurF_N"/>
</dbReference>
<keyword evidence="3 10" id="KW-0132">Cell division</keyword>
<dbReference type="SUPFAM" id="SSF63418">
    <property type="entry name" value="MurE/MurF N-terminal domain"/>
    <property type="match status" value="1"/>
</dbReference>
<keyword evidence="8 10" id="KW-0131">Cell cycle</keyword>
<dbReference type="PANTHER" id="PTHR43024">
    <property type="entry name" value="UDP-N-ACETYLMURAMOYL-TRIPEPTIDE--D-ALANYL-D-ALANINE LIGASE"/>
    <property type="match status" value="1"/>
</dbReference>
<feature type="domain" description="Mur ligase N-terminal catalytic" evidence="12">
    <location>
        <begin position="24"/>
        <end position="83"/>
    </location>
</feature>
<keyword evidence="6 10" id="KW-0133">Cell shape</keyword>
<organism evidence="15 16">
    <name type="scientific">Candidatus Methylopumilus turicensis</name>
    <dbReference type="NCBI Taxonomy" id="1581680"/>
    <lineage>
        <taxon>Bacteria</taxon>
        <taxon>Pseudomonadati</taxon>
        <taxon>Pseudomonadota</taxon>
        <taxon>Betaproteobacteria</taxon>
        <taxon>Nitrosomonadales</taxon>
        <taxon>Methylophilaceae</taxon>
        <taxon>Candidatus Methylopumilus</taxon>
    </lineage>
</organism>
<evidence type="ECO:0000256" key="4">
    <source>
        <dbReference type="ARBA" id="ARBA00022741"/>
    </source>
</evidence>
<feature type="binding site" evidence="10">
    <location>
        <begin position="104"/>
        <end position="110"/>
    </location>
    <ligand>
        <name>ATP</name>
        <dbReference type="ChEBI" id="CHEBI:30616"/>
    </ligand>
</feature>
<dbReference type="GO" id="GO:0005524">
    <property type="term" value="F:ATP binding"/>
    <property type="evidence" value="ECO:0007669"/>
    <property type="project" value="UniProtKB-UniRule"/>
</dbReference>
<feature type="domain" description="Mur ligase central" evidence="14">
    <location>
        <begin position="102"/>
        <end position="291"/>
    </location>
</feature>
<evidence type="ECO:0000256" key="8">
    <source>
        <dbReference type="ARBA" id="ARBA00023306"/>
    </source>
</evidence>
<dbReference type="InterPro" id="IPR005863">
    <property type="entry name" value="UDP-N-AcMur_synth"/>
</dbReference>
<evidence type="ECO:0000256" key="1">
    <source>
        <dbReference type="ARBA" id="ARBA00022490"/>
    </source>
</evidence>
<dbReference type="InterPro" id="IPR000713">
    <property type="entry name" value="Mur_ligase_N"/>
</dbReference>
<accession>A0A0B7IW88</accession>
<dbReference type="InterPro" id="IPR036565">
    <property type="entry name" value="Mur-like_cat_sf"/>
</dbReference>
<dbReference type="GO" id="GO:0005737">
    <property type="term" value="C:cytoplasm"/>
    <property type="evidence" value="ECO:0007669"/>
    <property type="project" value="UniProtKB-SubCell"/>
</dbReference>
<keyword evidence="5 10" id="KW-0067">ATP-binding</keyword>
<dbReference type="RefSeq" id="WP_045751642.1">
    <property type="nucleotide sequence ID" value="NZ_LN794158.1"/>
</dbReference>
<evidence type="ECO:0000256" key="6">
    <source>
        <dbReference type="ARBA" id="ARBA00022960"/>
    </source>
</evidence>
<dbReference type="GO" id="GO:0047480">
    <property type="term" value="F:UDP-N-acetylmuramoyl-tripeptide-D-alanyl-D-alanine ligase activity"/>
    <property type="evidence" value="ECO:0007669"/>
    <property type="project" value="UniProtKB-UniRule"/>
</dbReference>
<dbReference type="AlphaFoldDB" id="A0A0B7IW88"/>
<sequence length="459" mass="48397">MMRLSEVALATSGQLVGHDVEFCCVGTDSRAIKKGQLFVALKGENFDGHEYVAQSLEQGASAVLVSQASNASPAVLVKDTRLALGDLAAHWRAKFEMPVVAITGSNGKTTVKEMLASILKQSAGDDASVLATQGNFNNDIGLPLTMLNLCDQHRYAVLEMGMNHAGEISYLTRLSKPNIALVNNAGSAHIGELGSLEAIAKAKGEIFEGLADGGTAIINADDDFVDLWKKLASKHQQMTFGLNEKADVSATYQLGESSSEIELLTPMGKVSLTLPAPGLHNVRNALAAASAGLALNVSLENIASGLSCFAGAKGRLQVKQGLAGAKVIDDTYNANPSSMKAAVEVLKASQGQRIFVMGDMAELGDDAPMMHAEIGAYVKAAGIEKFFAFGKLSQYAADAFGENATHVESIEALTALLTQSLTDQVTVLVKGSRSMKMERVVDAIQLANTNNHKENHSCC</sequence>
<dbReference type="Gene3D" id="3.90.190.20">
    <property type="entry name" value="Mur ligase, C-terminal domain"/>
    <property type="match status" value="1"/>
</dbReference>
<dbReference type="GO" id="GO:0008766">
    <property type="term" value="F:UDP-N-acetylmuramoylalanyl-D-glutamyl-2,6-diaminopimelate-D-alanyl-D-alanine ligase activity"/>
    <property type="evidence" value="ECO:0007669"/>
    <property type="project" value="RHEA"/>
</dbReference>
<evidence type="ECO:0000313" key="15">
    <source>
        <dbReference type="EMBL" id="CEN56572.1"/>
    </source>
</evidence>
<protein>
    <recommendedName>
        <fullName evidence="10 11">UDP-N-acetylmuramoyl-tripeptide--D-alanyl-D-alanine ligase</fullName>
        <ecNumber evidence="10 11">6.3.2.10</ecNumber>
    </recommendedName>
    <alternativeName>
        <fullName evidence="10">D-alanyl-D-alanine-adding enzyme</fullName>
    </alternativeName>
</protein>
<keyword evidence="16" id="KW-1185">Reference proteome</keyword>
<dbReference type="Pfam" id="PF01225">
    <property type="entry name" value="Mur_ligase"/>
    <property type="match status" value="1"/>
</dbReference>